<evidence type="ECO:0000313" key="2">
    <source>
        <dbReference type="Proteomes" id="UP001152531"/>
    </source>
</evidence>
<evidence type="ECO:0000313" key="1">
    <source>
        <dbReference type="EMBL" id="CAH6723436.1"/>
    </source>
</evidence>
<proteinExistence type="predicted"/>
<comment type="caution">
    <text evidence="1">The sequence shown here is derived from an EMBL/GenBank/DDBJ whole genome shotgun (WGS) entry which is preliminary data.</text>
</comment>
<accession>A0ACA9YEV0</accession>
<dbReference type="EMBL" id="CALSDN010000015">
    <property type="protein sequence ID" value="CAH6723436.1"/>
    <property type="molecule type" value="Genomic_DNA"/>
</dbReference>
<keyword evidence="2" id="KW-1185">Reference proteome</keyword>
<sequence length="151" mass="17195">MKPPKTVKIAKITILKFKNSKSTYMIPIDLEAKNAQTLTNFKKLLANIINQSGGIPDEEAMEDIEIPKSEFIDDDIEIPKSELIDDEASKDQINANDLRIATPKDKTSPYNNEWIEIDDDILNDLTFKDYDILAFALEDQPFNIVEAAYEE</sequence>
<name>A0ACA9YEV0_9ASCO</name>
<organism evidence="1 2">
    <name type="scientific">[Candida] jaroonii</name>
    <dbReference type="NCBI Taxonomy" id="467808"/>
    <lineage>
        <taxon>Eukaryota</taxon>
        <taxon>Fungi</taxon>
        <taxon>Dikarya</taxon>
        <taxon>Ascomycota</taxon>
        <taxon>Saccharomycotina</taxon>
        <taxon>Pichiomycetes</taxon>
        <taxon>Debaryomycetaceae</taxon>
        <taxon>Yamadazyma</taxon>
    </lineage>
</organism>
<protein>
    <submittedName>
        <fullName evidence="1">Uncharacterized protein</fullName>
    </submittedName>
</protein>
<gene>
    <name evidence="1" type="ORF">CLIB1444_15S01244</name>
</gene>
<dbReference type="Proteomes" id="UP001152531">
    <property type="component" value="Unassembled WGS sequence"/>
</dbReference>
<reference evidence="1" key="1">
    <citation type="submission" date="2022-06" db="EMBL/GenBank/DDBJ databases">
        <authorList>
            <person name="Legras J.-L."/>
            <person name="Devillers H."/>
            <person name="Grondin C."/>
        </authorList>
    </citation>
    <scope>NUCLEOTIDE SEQUENCE</scope>
    <source>
        <strain evidence="1">CLIB 1444</strain>
    </source>
</reference>